<dbReference type="GO" id="GO:0043041">
    <property type="term" value="P:amino acid activation for nonribosomal peptide biosynthetic process"/>
    <property type="evidence" value="ECO:0007669"/>
    <property type="project" value="TreeGrafter"/>
</dbReference>
<dbReference type="PROSITE" id="PS00455">
    <property type="entry name" value="AMP_BINDING"/>
    <property type="match status" value="1"/>
</dbReference>
<keyword evidence="2" id="KW-1185">Reference proteome</keyword>
<dbReference type="SUPFAM" id="SSF56801">
    <property type="entry name" value="Acetyl-CoA synthetase-like"/>
    <property type="match status" value="1"/>
</dbReference>
<dbReference type="InterPro" id="IPR042099">
    <property type="entry name" value="ANL_N_sf"/>
</dbReference>
<dbReference type="InterPro" id="IPR020845">
    <property type="entry name" value="AMP-binding_CS"/>
</dbReference>
<feature type="domain" description="AMP-dependent synthetase/ligase" evidence="1">
    <location>
        <begin position="18"/>
        <end position="161"/>
    </location>
</feature>
<dbReference type="GO" id="GO:0031177">
    <property type="term" value="F:phosphopantetheine binding"/>
    <property type="evidence" value="ECO:0007669"/>
    <property type="project" value="TreeGrafter"/>
</dbReference>
<dbReference type="Pfam" id="PF00501">
    <property type="entry name" value="AMP-binding"/>
    <property type="match status" value="1"/>
</dbReference>
<accession>A0A0R3RN00</accession>
<evidence type="ECO:0000313" key="3">
    <source>
        <dbReference type="WBParaSite" id="EEL_0000286001-mRNA-1"/>
    </source>
</evidence>
<dbReference type="InterPro" id="IPR000873">
    <property type="entry name" value="AMP-dep_synth/lig_dom"/>
</dbReference>
<dbReference type="WBParaSite" id="EEL_0000286001-mRNA-1">
    <property type="protein sequence ID" value="EEL_0000286001-mRNA-1"/>
    <property type="gene ID" value="EEL_0000286001"/>
</dbReference>
<dbReference type="STRING" id="1147741.A0A0R3RN00"/>
<evidence type="ECO:0000313" key="2">
    <source>
        <dbReference type="Proteomes" id="UP000050640"/>
    </source>
</evidence>
<dbReference type="Proteomes" id="UP000050640">
    <property type="component" value="Unplaced"/>
</dbReference>
<proteinExistence type="predicted"/>
<dbReference type="Gene3D" id="3.40.50.12780">
    <property type="entry name" value="N-terminal domain of ligase-like"/>
    <property type="match status" value="1"/>
</dbReference>
<dbReference type="PANTHER" id="PTHR45527:SF1">
    <property type="entry name" value="FATTY ACID SYNTHASE"/>
    <property type="match status" value="1"/>
</dbReference>
<evidence type="ECO:0000259" key="1">
    <source>
        <dbReference type="Pfam" id="PF00501"/>
    </source>
</evidence>
<sequence length="167" mass="18597">MSTLVELFHKAVNQAELKSRIVVRDGDTKWTLAELDAMSEKLAKHFVETYGAKRGDCIGIYMNKCAFYALAYTAILKAGCAYLPLDVFYPQPLLIDIIREITPVVICATPDIADRLSNLAPMYVFGSLLPNPSPFIKLPEIGPDDRAYIVYSSGTTGKPKGFLFFFF</sequence>
<protein>
    <submittedName>
        <fullName evidence="3">AMP-binding domain-containing protein</fullName>
    </submittedName>
</protein>
<reference evidence="3" key="1">
    <citation type="submission" date="2017-02" db="UniProtKB">
        <authorList>
            <consortium name="WormBaseParasite"/>
        </authorList>
    </citation>
    <scope>IDENTIFICATION</scope>
</reference>
<dbReference type="AlphaFoldDB" id="A0A0R3RN00"/>
<name>A0A0R3RN00_9BILA</name>
<dbReference type="PANTHER" id="PTHR45527">
    <property type="entry name" value="NONRIBOSOMAL PEPTIDE SYNTHETASE"/>
    <property type="match status" value="1"/>
</dbReference>
<dbReference type="GO" id="GO:0044550">
    <property type="term" value="P:secondary metabolite biosynthetic process"/>
    <property type="evidence" value="ECO:0007669"/>
    <property type="project" value="TreeGrafter"/>
</dbReference>
<organism evidence="2 3">
    <name type="scientific">Elaeophora elaphi</name>
    <dbReference type="NCBI Taxonomy" id="1147741"/>
    <lineage>
        <taxon>Eukaryota</taxon>
        <taxon>Metazoa</taxon>
        <taxon>Ecdysozoa</taxon>
        <taxon>Nematoda</taxon>
        <taxon>Chromadorea</taxon>
        <taxon>Rhabditida</taxon>
        <taxon>Spirurina</taxon>
        <taxon>Spiruromorpha</taxon>
        <taxon>Filarioidea</taxon>
        <taxon>Onchocercidae</taxon>
        <taxon>Elaeophora</taxon>
    </lineage>
</organism>
<dbReference type="GO" id="GO:0005737">
    <property type="term" value="C:cytoplasm"/>
    <property type="evidence" value="ECO:0007669"/>
    <property type="project" value="TreeGrafter"/>
</dbReference>